<evidence type="ECO:0000256" key="2">
    <source>
        <dbReference type="ARBA" id="ARBA00007613"/>
    </source>
</evidence>
<dbReference type="SUPFAM" id="SSF56954">
    <property type="entry name" value="Outer membrane efflux proteins (OEP)"/>
    <property type="match status" value="1"/>
</dbReference>
<evidence type="ECO:0000256" key="4">
    <source>
        <dbReference type="ARBA" id="ARBA00022452"/>
    </source>
</evidence>
<comment type="similarity">
    <text evidence="2">Belongs to the outer membrane factor (OMF) (TC 1.B.17) family.</text>
</comment>
<reference evidence="9" key="1">
    <citation type="submission" date="2021-02" db="EMBL/GenBank/DDBJ databases">
        <title>Strain Y2R2, a novel species of the genus Halomonas.</title>
        <authorList>
            <person name="Huang H."/>
        </authorList>
    </citation>
    <scope>NUCLEOTIDE SEQUENCE</scope>
    <source>
        <strain evidence="9">Y2R2</strain>
    </source>
</reference>
<dbReference type="KEGG" id="hbh:E4T21_03285"/>
<proteinExistence type="inferred from homology"/>
<evidence type="ECO:0000256" key="1">
    <source>
        <dbReference type="ARBA" id="ARBA00004442"/>
    </source>
</evidence>
<gene>
    <name evidence="9" type="ORF">E4T21_03285</name>
</gene>
<evidence type="ECO:0000256" key="6">
    <source>
        <dbReference type="ARBA" id="ARBA00023136"/>
    </source>
</evidence>
<evidence type="ECO:0000256" key="3">
    <source>
        <dbReference type="ARBA" id="ARBA00022448"/>
    </source>
</evidence>
<dbReference type="GO" id="GO:0015562">
    <property type="term" value="F:efflux transmembrane transporter activity"/>
    <property type="evidence" value="ECO:0007669"/>
    <property type="project" value="InterPro"/>
</dbReference>
<feature type="region of interest" description="Disordered" evidence="8">
    <location>
        <begin position="1"/>
        <end position="33"/>
    </location>
</feature>
<dbReference type="InterPro" id="IPR051906">
    <property type="entry name" value="TolC-like"/>
</dbReference>
<dbReference type="OrthoDB" id="9814637at2"/>
<dbReference type="GO" id="GO:0009279">
    <property type="term" value="C:cell outer membrane"/>
    <property type="evidence" value="ECO:0007669"/>
    <property type="project" value="UniProtKB-SubCell"/>
</dbReference>
<protein>
    <submittedName>
        <fullName evidence="9">TolC family protein</fullName>
    </submittedName>
</protein>
<evidence type="ECO:0000313" key="10">
    <source>
        <dbReference type="Proteomes" id="UP000324285"/>
    </source>
</evidence>
<feature type="compositionally biased region" description="Polar residues" evidence="8">
    <location>
        <begin position="1"/>
        <end position="20"/>
    </location>
</feature>
<accession>A0A5C1NCK8</accession>
<keyword evidence="3" id="KW-0813">Transport</keyword>
<evidence type="ECO:0000256" key="8">
    <source>
        <dbReference type="SAM" id="MobiDB-lite"/>
    </source>
</evidence>
<evidence type="ECO:0000313" key="9">
    <source>
        <dbReference type="EMBL" id="QEM80690.1"/>
    </source>
</evidence>
<keyword evidence="10" id="KW-1185">Reference proteome</keyword>
<keyword evidence="5" id="KW-0812">Transmembrane</keyword>
<dbReference type="RefSeq" id="WP_149283510.1">
    <property type="nucleotide sequence ID" value="NZ_CP038437.2"/>
</dbReference>
<name>A0A5C1NCK8_9GAMM</name>
<dbReference type="GO" id="GO:0015288">
    <property type="term" value="F:porin activity"/>
    <property type="evidence" value="ECO:0007669"/>
    <property type="project" value="TreeGrafter"/>
</dbReference>
<organism evidence="9 10">
    <name type="scientific">Halomonas binhaiensis</name>
    <dbReference type="NCBI Taxonomy" id="2562282"/>
    <lineage>
        <taxon>Bacteria</taxon>
        <taxon>Pseudomonadati</taxon>
        <taxon>Pseudomonadota</taxon>
        <taxon>Gammaproteobacteria</taxon>
        <taxon>Oceanospirillales</taxon>
        <taxon>Halomonadaceae</taxon>
        <taxon>Halomonas</taxon>
    </lineage>
</organism>
<keyword evidence="7" id="KW-0998">Cell outer membrane</keyword>
<dbReference type="PANTHER" id="PTHR30026:SF22">
    <property type="entry name" value="OUTER MEMBRANE EFFLUX PROTEIN"/>
    <property type="match status" value="1"/>
</dbReference>
<dbReference type="AlphaFoldDB" id="A0A5C1NCK8"/>
<evidence type="ECO:0000256" key="7">
    <source>
        <dbReference type="ARBA" id="ARBA00023237"/>
    </source>
</evidence>
<dbReference type="GO" id="GO:1990281">
    <property type="term" value="C:efflux pump complex"/>
    <property type="evidence" value="ECO:0007669"/>
    <property type="project" value="TreeGrafter"/>
</dbReference>
<dbReference type="InterPro" id="IPR003423">
    <property type="entry name" value="OMP_efflux"/>
</dbReference>
<keyword evidence="4" id="KW-1134">Transmembrane beta strand</keyword>
<dbReference type="PANTHER" id="PTHR30026">
    <property type="entry name" value="OUTER MEMBRANE PROTEIN TOLC"/>
    <property type="match status" value="1"/>
</dbReference>
<dbReference type="Pfam" id="PF02321">
    <property type="entry name" value="OEP"/>
    <property type="match status" value="2"/>
</dbReference>
<dbReference type="Proteomes" id="UP000324285">
    <property type="component" value="Chromosome"/>
</dbReference>
<sequence length="445" mass="49332">MNWEDVSSNTLAPPKASSQPLFGKPSHRPGSPGRWASHLRPIALVVALASLPVPAWAISLVEAVNQGLEVHPEVLAAESEAQSAETQVDIAKDSYWPSLSMSAGPENVLDDSKVGYEITATQVLYDWGNIGAQVDGASAEYREKLEALKVTSDEAALDIIEIYLDVLAASARLSAVEDYEARLAKLQGLLTDRDTSGYSDRSESDRATLEVARANEQLSVEMGALDEARQQFRVLVEASPYDLSQPPFVSLLETMEQPDRLEQALLDAPALQRSHAEVDVARSNLDQSKAKLKPQLNLEGSLLNREIGGNMEDDQIVALRLRMEPIQGLSNWREVDSARQRLQAAEWTKSATQRDIRRNLDSLLDQRKVILGRIKQVEQQISSSAAVVDTYREQFQAGFRDIADILSIERERFEAERQKADLAIEKYRLEYQAATQLGMLGQVLK</sequence>
<comment type="subcellular location">
    <subcellularLocation>
        <location evidence="1">Cell outer membrane</location>
    </subcellularLocation>
</comment>
<keyword evidence="6" id="KW-0472">Membrane</keyword>
<evidence type="ECO:0000256" key="5">
    <source>
        <dbReference type="ARBA" id="ARBA00022692"/>
    </source>
</evidence>
<dbReference type="Gene3D" id="1.20.1600.10">
    <property type="entry name" value="Outer membrane efflux proteins (OEP)"/>
    <property type="match status" value="1"/>
</dbReference>
<dbReference type="EMBL" id="CP038437">
    <property type="protein sequence ID" value="QEM80690.1"/>
    <property type="molecule type" value="Genomic_DNA"/>
</dbReference>